<protein>
    <submittedName>
        <fullName evidence="3">Amino acid racemase</fullName>
        <ecNumber evidence="3">5.1.1.-</ecNumber>
    </submittedName>
</protein>
<dbReference type="RefSeq" id="WP_114077071.1">
    <property type="nucleotide sequence ID" value="NZ_CP030918.1"/>
</dbReference>
<dbReference type="Proteomes" id="UP000252023">
    <property type="component" value="Chromosome"/>
</dbReference>
<reference evidence="4" key="1">
    <citation type="submission" date="2018-07" db="EMBL/GenBank/DDBJ databases">
        <title>Genome sequencing of Paracoccus sp. SC2-6.</title>
        <authorList>
            <person name="Heo J."/>
            <person name="Kim S.-J."/>
            <person name="Kwon S.-W."/>
        </authorList>
    </citation>
    <scope>NUCLEOTIDE SEQUENCE [LARGE SCALE GENOMIC DNA]</scope>
    <source>
        <strain evidence="4">SC2-6</strain>
    </source>
</reference>
<dbReference type="PANTHER" id="PTHR21198:SF7">
    <property type="entry name" value="ASPARTATE-GLUTAMATE RACEMASE FAMILY"/>
    <property type="match status" value="1"/>
</dbReference>
<evidence type="ECO:0000313" key="4">
    <source>
        <dbReference type="Proteomes" id="UP000252023"/>
    </source>
</evidence>
<dbReference type="InterPro" id="IPR001920">
    <property type="entry name" value="Asp/Glu_race"/>
</dbReference>
<dbReference type="InterPro" id="IPR004380">
    <property type="entry name" value="Asp_race"/>
</dbReference>
<comment type="similarity">
    <text evidence="1">Belongs to the aspartate/glutamate racemases family.</text>
</comment>
<dbReference type="Pfam" id="PF01177">
    <property type="entry name" value="Asp_Glu_race"/>
    <property type="match status" value="1"/>
</dbReference>
<evidence type="ECO:0000313" key="3">
    <source>
        <dbReference type="EMBL" id="AXC50754.1"/>
    </source>
</evidence>
<organism evidence="3 4">
    <name type="scientific">Paracoccus suum</name>
    <dbReference type="NCBI Taxonomy" id="2259340"/>
    <lineage>
        <taxon>Bacteria</taxon>
        <taxon>Pseudomonadati</taxon>
        <taxon>Pseudomonadota</taxon>
        <taxon>Alphaproteobacteria</taxon>
        <taxon>Rhodobacterales</taxon>
        <taxon>Paracoccaceae</taxon>
        <taxon>Paracoccus</taxon>
    </lineage>
</organism>
<dbReference type="PROSITE" id="PS00924">
    <property type="entry name" value="ASP_GLU_RACEMASE_2"/>
    <property type="match status" value="1"/>
</dbReference>
<dbReference type="EC" id="5.1.1.-" evidence="3"/>
<dbReference type="NCBIfam" id="TIGR00035">
    <property type="entry name" value="asp_race"/>
    <property type="match status" value="1"/>
</dbReference>
<dbReference type="SUPFAM" id="SSF53681">
    <property type="entry name" value="Aspartate/glutamate racemase"/>
    <property type="match status" value="2"/>
</dbReference>
<dbReference type="EMBL" id="CP030918">
    <property type="protein sequence ID" value="AXC50754.1"/>
    <property type="molecule type" value="Genomic_DNA"/>
</dbReference>
<proteinExistence type="inferred from homology"/>
<dbReference type="OrthoDB" id="9803739at2"/>
<name>A0A344PMZ9_9RHOB</name>
<dbReference type="GO" id="GO:0047661">
    <property type="term" value="F:amino-acid racemase activity"/>
    <property type="evidence" value="ECO:0007669"/>
    <property type="project" value="InterPro"/>
</dbReference>
<dbReference type="AlphaFoldDB" id="A0A344PMZ9"/>
<sequence length="238" mass="26093">MKTIGMIGGLTWVSTAQYYRRLNEIANERLGGSASAKLVLASVNRADYTAAYLEKGDEDAAGDVVIEAARRVADGGADFLIICCNNAHRFVSRIEAEVGIPILHIAEASALEARRLGLDRLGLLGIRKTMESPFYADKLAEYGIETMIPNDADRTYINDKIYEELVKNVFLDNTRRGYIEVMERMQQSGSQGVVLGCTEIPLLVSATDTDIPVFDTTELHCQAAIKMAIGDDLQAEAR</sequence>
<keyword evidence="2 3" id="KW-0413">Isomerase</keyword>
<gene>
    <name evidence="3" type="ORF">DRW48_14665</name>
</gene>
<evidence type="ECO:0000256" key="2">
    <source>
        <dbReference type="ARBA" id="ARBA00023235"/>
    </source>
</evidence>
<dbReference type="InterPro" id="IPR015942">
    <property type="entry name" value="Asp/Glu/hydantoin_racemase"/>
</dbReference>
<dbReference type="KEGG" id="pars:DRW48_14665"/>
<evidence type="ECO:0000256" key="1">
    <source>
        <dbReference type="ARBA" id="ARBA00007847"/>
    </source>
</evidence>
<dbReference type="InterPro" id="IPR033134">
    <property type="entry name" value="Asp/Glu_racemase_AS_2"/>
</dbReference>
<accession>A0A344PMZ9</accession>
<keyword evidence="4" id="KW-1185">Reference proteome</keyword>
<dbReference type="Gene3D" id="3.40.50.1860">
    <property type="match status" value="2"/>
</dbReference>
<dbReference type="PANTHER" id="PTHR21198">
    <property type="entry name" value="GLUTAMATE RACEMASE"/>
    <property type="match status" value="1"/>
</dbReference>